<evidence type="ECO:0000313" key="2">
    <source>
        <dbReference type="EMBL" id="MDZ4908217.1"/>
    </source>
</evidence>
<proteinExistence type="predicted"/>
<sequence>MKKNNFTMIDNSILDVGLSLEAIGLYVQIQRHATKTNWQIKRDFFKKVSGLGEVAFRRVWKELIDKGLLNRVIERIKGKFNYVFTLVTGEKEANKKADKGTKSNKKTLPKDSDGEVPLENQIHVDEVLAEKVQETKLETVENENNLEEKLTNETGANKERVVSAINYAKDKGAKNVYFYALKTIENNWDKYGITLSGVKSNKVNNANFTQREYDYNQLEIELLGYSLEDEECNDYTHIPALPDCIGTNIENEEEFGNSEYISANSDLEALFGI</sequence>
<dbReference type="AlphaFoldDB" id="A0AAW9I327"/>
<feature type="region of interest" description="Disordered" evidence="1">
    <location>
        <begin position="94"/>
        <end position="116"/>
    </location>
</feature>
<accession>A0AAW9I327</accession>
<dbReference type="EMBL" id="WNUI01000005">
    <property type="protein sequence ID" value="MDZ4908217.1"/>
    <property type="molecule type" value="Genomic_DNA"/>
</dbReference>
<comment type="caution">
    <text evidence="2">The sequence shown here is derived from an EMBL/GenBank/DDBJ whole genome shotgun (WGS) entry which is preliminary data.</text>
</comment>
<evidence type="ECO:0000256" key="1">
    <source>
        <dbReference type="SAM" id="MobiDB-lite"/>
    </source>
</evidence>
<reference evidence="2" key="1">
    <citation type="submission" date="2019-11" db="EMBL/GenBank/DDBJ databases">
        <title>Characterization of Clostridium perfringens isolates from swine manure treated agricultural soils.</title>
        <authorList>
            <person name="Wushke S.T."/>
        </authorList>
    </citation>
    <scope>NUCLEOTIDE SEQUENCE</scope>
    <source>
        <strain evidence="2">X94</strain>
    </source>
</reference>
<organism evidence="2 3">
    <name type="scientific">Clostridium perfringens</name>
    <dbReference type="NCBI Taxonomy" id="1502"/>
    <lineage>
        <taxon>Bacteria</taxon>
        <taxon>Bacillati</taxon>
        <taxon>Bacillota</taxon>
        <taxon>Clostridia</taxon>
        <taxon>Eubacteriales</taxon>
        <taxon>Clostridiaceae</taxon>
        <taxon>Clostridium</taxon>
    </lineage>
</organism>
<evidence type="ECO:0000313" key="3">
    <source>
        <dbReference type="Proteomes" id="UP001288778"/>
    </source>
</evidence>
<gene>
    <name evidence="2" type="ORF">GNF68_03905</name>
</gene>
<dbReference type="RefSeq" id="WP_198621143.1">
    <property type="nucleotide sequence ID" value="NZ_JACOHR010000014.1"/>
</dbReference>
<name>A0AAW9I327_CLOPF</name>
<dbReference type="Proteomes" id="UP001288778">
    <property type="component" value="Unassembled WGS sequence"/>
</dbReference>
<protein>
    <submittedName>
        <fullName evidence="2">Uncharacterized protein</fullName>
    </submittedName>
</protein>